<dbReference type="PANTHER" id="PTHR22639:SF3">
    <property type="entry name" value="ZINC FINGER CCHC DOMAIN-CONTAINING PROTEIN 3"/>
    <property type="match status" value="1"/>
</dbReference>
<feature type="domain" description="CCHC-type" evidence="3">
    <location>
        <begin position="257"/>
        <end position="272"/>
    </location>
</feature>
<evidence type="ECO:0000313" key="4">
    <source>
        <dbReference type="EMBL" id="KAF7724407.1"/>
    </source>
</evidence>
<dbReference type="SMART" id="SM00343">
    <property type="entry name" value="ZnF_C2HC"/>
    <property type="match status" value="2"/>
</dbReference>
<accession>A0A8H7BQJ4</accession>
<dbReference type="GO" id="GO:0003723">
    <property type="term" value="F:RNA binding"/>
    <property type="evidence" value="ECO:0007669"/>
    <property type="project" value="InterPro"/>
</dbReference>
<dbReference type="GO" id="GO:0003690">
    <property type="term" value="F:double-stranded DNA binding"/>
    <property type="evidence" value="ECO:0007669"/>
    <property type="project" value="InterPro"/>
</dbReference>
<dbReference type="PANTHER" id="PTHR22639">
    <property type="entry name" value="GAG-RELATED PROTEIN"/>
    <property type="match status" value="1"/>
</dbReference>
<evidence type="ECO:0000256" key="1">
    <source>
        <dbReference type="PROSITE-ProRule" id="PRU00047"/>
    </source>
</evidence>
<sequence length="466" mass="52866">MSIRNPGGPTSGNGGSQLWSSVAAMGLRNVVPNVLNRKDQFGARERLETEIVWEEPEIAQKLLAQRATNILQNALFPNTVLFQFRAEDFTHHTDAYKLLEEKIGKIAGARPITKFGIQQRKDLIVEAKFASSMDTAKAITEAVHPMMIIRLSLSQLPPFATREELTVGLRTVLRAYGRLCQIKRCTNRGYFEGEAIVLLDTSPIDEVAWQPLERRLYLDVWDIFVPASFRGAPPICFACCQSGHIRRACPMLANITCFKCQGKGHIARRCRKEPVSDAEALDAYLEMSQEAESKSTHQMLEVAETTKVMSKKRGLDNEDMEYIVDMEDEEKVDEENMDEENADEGNLDKENMENILDEENNMKIHKNKVTEEEMTDAERREERDFLNTKDKYSIHKADLKVYKRKGIKGSQKLPSTDYKVSLQQKRTLSHKKQEGSNVTNKATVDLNNSPKLPTSDYMLSGPMANE</sequence>
<dbReference type="Proteomes" id="UP000605846">
    <property type="component" value="Unassembled WGS sequence"/>
</dbReference>
<dbReference type="AlphaFoldDB" id="A0A8H7BQJ4"/>
<evidence type="ECO:0000259" key="3">
    <source>
        <dbReference type="PROSITE" id="PS50158"/>
    </source>
</evidence>
<reference evidence="4" key="1">
    <citation type="submission" date="2020-01" db="EMBL/GenBank/DDBJ databases">
        <title>Genome Sequencing of Three Apophysomyces-Like Fungal Strains Confirms a Novel Fungal Genus in the Mucoromycota with divergent Burkholderia-like Endosymbiotic Bacteria.</title>
        <authorList>
            <person name="Stajich J.E."/>
            <person name="Macias A.M."/>
            <person name="Carter-House D."/>
            <person name="Lovett B."/>
            <person name="Kasson L.R."/>
            <person name="Berry K."/>
            <person name="Grigoriev I."/>
            <person name="Chang Y."/>
            <person name="Spatafora J."/>
            <person name="Kasson M.T."/>
        </authorList>
    </citation>
    <scope>NUCLEOTIDE SEQUENCE</scope>
    <source>
        <strain evidence="4">NRRL A-21654</strain>
    </source>
</reference>
<keyword evidence="1" id="KW-0479">Metal-binding</keyword>
<dbReference type="SUPFAM" id="SSF57756">
    <property type="entry name" value="Retrovirus zinc finger-like domains"/>
    <property type="match status" value="1"/>
</dbReference>
<organism evidence="4 5">
    <name type="scientific">Apophysomyces ossiformis</name>
    <dbReference type="NCBI Taxonomy" id="679940"/>
    <lineage>
        <taxon>Eukaryota</taxon>
        <taxon>Fungi</taxon>
        <taxon>Fungi incertae sedis</taxon>
        <taxon>Mucoromycota</taxon>
        <taxon>Mucoromycotina</taxon>
        <taxon>Mucoromycetes</taxon>
        <taxon>Mucorales</taxon>
        <taxon>Mucorineae</taxon>
        <taxon>Mucoraceae</taxon>
        <taxon>Apophysomyces</taxon>
    </lineage>
</organism>
<comment type="caution">
    <text evidence="4">The sequence shown here is derived from an EMBL/GenBank/DDBJ whole genome shotgun (WGS) entry which is preliminary data.</text>
</comment>
<keyword evidence="5" id="KW-1185">Reference proteome</keyword>
<proteinExistence type="predicted"/>
<dbReference type="InterPro" id="IPR036875">
    <property type="entry name" value="Znf_CCHC_sf"/>
</dbReference>
<keyword evidence="1" id="KW-0863">Zinc-finger</keyword>
<dbReference type="InterPro" id="IPR001878">
    <property type="entry name" value="Znf_CCHC"/>
</dbReference>
<dbReference type="OrthoDB" id="2280262at2759"/>
<feature type="region of interest" description="Disordered" evidence="2">
    <location>
        <begin position="410"/>
        <end position="466"/>
    </location>
</feature>
<dbReference type="InterPro" id="IPR042509">
    <property type="entry name" value="ZCCHC3"/>
</dbReference>
<dbReference type="Pfam" id="PF00098">
    <property type="entry name" value="zf-CCHC"/>
    <property type="match status" value="1"/>
</dbReference>
<gene>
    <name evidence="4" type="ORF">EC973_001071</name>
</gene>
<dbReference type="EMBL" id="JABAYA010000120">
    <property type="protein sequence ID" value="KAF7724407.1"/>
    <property type="molecule type" value="Genomic_DNA"/>
</dbReference>
<dbReference type="GO" id="GO:0008270">
    <property type="term" value="F:zinc ion binding"/>
    <property type="evidence" value="ECO:0007669"/>
    <property type="project" value="UniProtKB-KW"/>
</dbReference>
<evidence type="ECO:0000313" key="5">
    <source>
        <dbReference type="Proteomes" id="UP000605846"/>
    </source>
</evidence>
<protein>
    <recommendedName>
        <fullName evidence="3">CCHC-type domain-containing protein</fullName>
    </recommendedName>
</protein>
<feature type="compositionally biased region" description="Polar residues" evidence="2">
    <location>
        <begin position="435"/>
        <end position="452"/>
    </location>
</feature>
<dbReference type="PROSITE" id="PS50158">
    <property type="entry name" value="ZF_CCHC"/>
    <property type="match status" value="2"/>
</dbReference>
<name>A0A8H7BQJ4_9FUNG</name>
<feature type="domain" description="CCHC-type" evidence="3">
    <location>
        <begin position="236"/>
        <end position="250"/>
    </location>
</feature>
<evidence type="ECO:0000256" key="2">
    <source>
        <dbReference type="SAM" id="MobiDB-lite"/>
    </source>
</evidence>
<keyword evidence="1" id="KW-0862">Zinc</keyword>
<dbReference type="Gene3D" id="4.10.60.10">
    <property type="entry name" value="Zinc finger, CCHC-type"/>
    <property type="match status" value="1"/>
</dbReference>